<dbReference type="KEGG" id="msj:MSSAC_0667"/>
<dbReference type="EC" id="2.5.1.73" evidence="5"/>
<dbReference type="RefSeq" id="WP_048179857.1">
    <property type="nucleotide sequence ID" value="NZ_CP009508.1"/>
</dbReference>
<evidence type="ECO:0000256" key="2">
    <source>
        <dbReference type="ARBA" id="ARBA00022679"/>
    </source>
</evidence>
<dbReference type="STRING" id="1434118.MSSAC_0667"/>
<dbReference type="Proteomes" id="UP000033123">
    <property type="component" value="Chromosome"/>
</dbReference>
<evidence type="ECO:0000313" key="7">
    <source>
        <dbReference type="Proteomes" id="UP000033123"/>
    </source>
</evidence>
<dbReference type="Pfam" id="PF05889">
    <property type="entry name" value="SepSecS"/>
    <property type="match status" value="1"/>
</dbReference>
<dbReference type="NCBIfam" id="TIGR02539">
    <property type="entry name" value="SepCysS"/>
    <property type="match status" value="1"/>
</dbReference>
<feature type="modified residue" description="N6-(pyridoxal phosphate)lysine" evidence="5">
    <location>
        <position position="222"/>
    </location>
</feature>
<dbReference type="InterPro" id="IPR015422">
    <property type="entry name" value="PyrdxlP-dep_Trfase_small"/>
</dbReference>
<evidence type="ECO:0000256" key="4">
    <source>
        <dbReference type="ARBA" id="ARBA00022917"/>
    </source>
</evidence>
<dbReference type="GO" id="GO:0043766">
    <property type="term" value="F:Sep-tRNA:Cys-tRNA synthase activity"/>
    <property type="evidence" value="ECO:0007669"/>
    <property type="project" value="UniProtKB-UniRule"/>
</dbReference>
<evidence type="ECO:0000256" key="1">
    <source>
        <dbReference type="ARBA" id="ARBA00001933"/>
    </source>
</evidence>
<feature type="binding site" evidence="5">
    <location>
        <begin position="89"/>
        <end position="90"/>
    </location>
    <ligand>
        <name>pyridoxal 5'-phosphate</name>
        <dbReference type="ChEBI" id="CHEBI:597326"/>
    </ligand>
</feature>
<proteinExistence type="inferred from homology"/>
<feature type="binding site" evidence="5">
    <location>
        <begin position="219"/>
        <end position="221"/>
    </location>
    <ligand>
        <name>pyridoxal 5'-phosphate</name>
        <dbReference type="ChEBI" id="CHEBI:597326"/>
    </ligand>
</feature>
<dbReference type="InterPro" id="IPR008829">
    <property type="entry name" value="SepSecS/SepCysS"/>
</dbReference>
<keyword evidence="2 5" id="KW-0808">Transferase</keyword>
<dbReference type="Gene3D" id="3.40.640.10">
    <property type="entry name" value="Type I PLP-dependent aspartate aminotransferase-like (Major domain)"/>
    <property type="match status" value="1"/>
</dbReference>
<accession>A0A0E3PKN0</accession>
<dbReference type="EMBL" id="CP009508">
    <property type="protein sequence ID" value="AKB35257.1"/>
    <property type="molecule type" value="Genomic_DNA"/>
</dbReference>
<sequence>MTLDDSSLQKYGFIKRETLGSINIDPLQTGGLLTEAARQTLVEWGDGYSVCDFCGGILDQIKKPPIHDFVHKALPEFLGCDEARVTNGARESKFAVMHSMGKPGDWIVLDGLAHYSSYVAAERAGLNVKVVPHAGSPEYYLDPEGYGTAIEEVTKESGRPPVLALVTYPDGSYGNIPDAEKIASVCHEYDVPLLLNGAYCVGRMPVSAKEIGADFIVGSGHKSMAASGPVGVLGVSEEYAPIVFRKSIYSKVKEVELLGCTARGATVMTMIASFPEVVKRVSNWDQEVENARWFSARLEDMGFIQRGQKPHSHDLMFFEAPGFYEISQKVKKGRYFLYKELKERNIHGIKSGLTKYFKLSTFGLGKDKLGVVADSFEEILKKYENI</sequence>
<dbReference type="SUPFAM" id="SSF53383">
    <property type="entry name" value="PLP-dependent transferases"/>
    <property type="match status" value="1"/>
</dbReference>
<reference evidence="6 7" key="1">
    <citation type="submission" date="2014-07" db="EMBL/GenBank/DDBJ databases">
        <title>Methanogenic archaea and the global carbon cycle.</title>
        <authorList>
            <person name="Henriksen J.R."/>
            <person name="Luke J."/>
            <person name="Reinhart S."/>
            <person name="Benedict M.N."/>
            <person name="Youngblut N.D."/>
            <person name="Metcalf M.E."/>
            <person name="Whitaker R.J."/>
            <person name="Metcalf W.W."/>
        </authorList>
    </citation>
    <scope>NUCLEOTIDE SEQUENCE [LARGE SCALE GENOMIC DNA]</scope>
    <source>
        <strain evidence="6 7">C2J</strain>
    </source>
</reference>
<comment type="function">
    <text evidence="5">Converts O-phospho-L-seryl-tRNA(Cys) (Sep-tRNA(Cys)) to L-cysteinyl-tRNA(Cys) (Cys-tRNA(Cys)).</text>
</comment>
<comment type="catalytic activity">
    <reaction evidence="5">
        <text>O-phospho-L-seryl-tRNA(Cys) + hydrogen sulfide + H(+) = L-cysteinyl-tRNA(Cys) + phosphate</text>
        <dbReference type="Rhea" id="RHEA:25686"/>
        <dbReference type="Rhea" id="RHEA-COMP:9679"/>
        <dbReference type="Rhea" id="RHEA-COMP:9719"/>
        <dbReference type="ChEBI" id="CHEBI:15378"/>
        <dbReference type="ChEBI" id="CHEBI:29919"/>
        <dbReference type="ChEBI" id="CHEBI:43474"/>
        <dbReference type="ChEBI" id="CHEBI:78517"/>
        <dbReference type="ChEBI" id="CHEBI:78551"/>
        <dbReference type="EC" id="2.5.1.73"/>
    </reaction>
</comment>
<comment type="cofactor">
    <cofactor evidence="1 5">
        <name>pyridoxal 5'-phosphate</name>
        <dbReference type="ChEBI" id="CHEBI:597326"/>
    </cofactor>
</comment>
<dbReference type="InterPro" id="IPR015424">
    <property type="entry name" value="PyrdxlP-dep_Trfase"/>
</dbReference>
<evidence type="ECO:0000256" key="3">
    <source>
        <dbReference type="ARBA" id="ARBA00022898"/>
    </source>
</evidence>
<name>A0A0E3PKN0_9EURY</name>
<evidence type="ECO:0000313" key="6">
    <source>
        <dbReference type="EMBL" id="AKB35257.1"/>
    </source>
</evidence>
<dbReference type="HAMAP" id="MF_01675">
    <property type="entry name" value="Sep_Cys_tRNA_synth"/>
    <property type="match status" value="1"/>
</dbReference>
<comment type="similarity">
    <text evidence="5">Belongs to the SepCysS family.</text>
</comment>
<dbReference type="PANTHER" id="PTHR43586:SF3">
    <property type="entry name" value="O-PHOSPHO-L-SERYL-TRNA:CYS-TRNA SYNTHASE"/>
    <property type="match status" value="1"/>
</dbReference>
<keyword evidence="3 5" id="KW-0663">Pyridoxal phosphate</keyword>
<evidence type="ECO:0000256" key="5">
    <source>
        <dbReference type="HAMAP-Rule" id="MF_01675"/>
    </source>
</evidence>
<comment type="subunit">
    <text evidence="5">Homodimer. Interacts with SepRS.</text>
</comment>
<dbReference type="GO" id="GO:0006412">
    <property type="term" value="P:translation"/>
    <property type="evidence" value="ECO:0007669"/>
    <property type="project" value="UniProtKB-KW"/>
</dbReference>
<dbReference type="CDD" id="cd06452">
    <property type="entry name" value="SepCysS"/>
    <property type="match status" value="1"/>
</dbReference>
<dbReference type="InterPro" id="IPR015421">
    <property type="entry name" value="PyrdxlP-dep_Trfase_major"/>
</dbReference>
<dbReference type="NCBIfam" id="NF006810">
    <property type="entry name" value="PRK09331.1"/>
    <property type="match status" value="1"/>
</dbReference>
<gene>
    <name evidence="6" type="ORF">MSSAC_0667</name>
</gene>
<keyword evidence="4 5" id="KW-0648">Protein biosynthesis</keyword>
<organism evidence="6 7">
    <name type="scientific">Methanosarcina siciliae C2J</name>
    <dbReference type="NCBI Taxonomy" id="1434118"/>
    <lineage>
        <taxon>Archaea</taxon>
        <taxon>Methanobacteriati</taxon>
        <taxon>Methanobacteriota</taxon>
        <taxon>Stenosarchaea group</taxon>
        <taxon>Methanomicrobia</taxon>
        <taxon>Methanosarcinales</taxon>
        <taxon>Methanosarcinaceae</taxon>
        <taxon>Methanosarcina</taxon>
    </lineage>
</organism>
<dbReference type="Gene3D" id="3.90.1150.10">
    <property type="entry name" value="Aspartate Aminotransferase, domain 1"/>
    <property type="match status" value="1"/>
</dbReference>
<dbReference type="AlphaFoldDB" id="A0A0E3PKN0"/>
<dbReference type="HOGENOM" id="CLU_060476_0_0_2"/>
<protein>
    <recommendedName>
        <fullName evidence="5">O-phospho-L-seryl-tRNA:Cys-tRNA synthase</fullName>
        <ecNumber evidence="5">2.5.1.73</ecNumber>
    </recommendedName>
    <alternativeName>
        <fullName evidence="5">Sep-tRNA:Cys-tRNA synthase</fullName>
        <shortName evidence="5">SepCysS</shortName>
    </alternativeName>
</protein>
<feature type="binding site" evidence="5">
    <location>
        <position position="196"/>
    </location>
    <ligand>
        <name>pyridoxal 5'-phosphate</name>
        <dbReference type="ChEBI" id="CHEBI:597326"/>
    </ligand>
</feature>
<dbReference type="InterPro" id="IPR013375">
    <property type="entry name" value="Sep_Cys-tRNA_synth_arc"/>
</dbReference>
<dbReference type="PATRIC" id="fig|1434118.4.peg.851"/>
<dbReference type="PANTHER" id="PTHR43586">
    <property type="entry name" value="CYSTEINE DESULFURASE"/>
    <property type="match status" value="1"/>
</dbReference>
<dbReference type="GeneID" id="24870222"/>